<dbReference type="Proteomes" id="UP001362999">
    <property type="component" value="Unassembled WGS sequence"/>
</dbReference>
<keyword evidence="3" id="KW-1185">Reference proteome</keyword>
<accession>A0AAW0CN08</accession>
<protein>
    <submittedName>
        <fullName evidence="2">Uncharacterized protein</fullName>
    </submittedName>
</protein>
<sequence>MDGTEEIDEERDTATPIPFDFPNIDEHAAAAPTDRDSNPHLRNTPARPEAQLGGPDDFVASATPKYQHSEGHWEPPVIGSYLCLANVPDNLRAQITKDPDSHLLAVIFCGGSAFRSHITDAHERVKAALADDVPPGSIQPIPVQPKDSNYGRGADNVYASPFIVLLRITNRARLPLIRQRLLGIATVPVSEEDGFAFHIIAADDPTISWTTGIYTCGSEPSTPDLEKEISHSLRAAVTEEIWRNEKLARKIDRLTQGSGRGLRERLYEVSRSVHPVWNPLMKAWVVYIRPCTTRPEAWEDFVNELRKLDLDYGYYAFASIVKKPRLGPLCTICKLTNHLHFGCSFAKGSRVFWGPRSQIKDMKTGPLARNNKRDGGGGANTSNRDQGGFNPPRGGYRGGRGGFAGRGRG</sequence>
<proteinExistence type="predicted"/>
<gene>
    <name evidence="2" type="ORF">R3P38DRAFT_2512720</name>
</gene>
<organism evidence="2 3">
    <name type="scientific">Favolaschia claudopus</name>
    <dbReference type="NCBI Taxonomy" id="2862362"/>
    <lineage>
        <taxon>Eukaryota</taxon>
        <taxon>Fungi</taxon>
        <taxon>Dikarya</taxon>
        <taxon>Basidiomycota</taxon>
        <taxon>Agaricomycotina</taxon>
        <taxon>Agaricomycetes</taxon>
        <taxon>Agaricomycetidae</taxon>
        <taxon>Agaricales</taxon>
        <taxon>Marasmiineae</taxon>
        <taxon>Mycenaceae</taxon>
        <taxon>Favolaschia</taxon>
    </lineage>
</organism>
<evidence type="ECO:0000256" key="1">
    <source>
        <dbReference type="SAM" id="MobiDB-lite"/>
    </source>
</evidence>
<feature type="compositionally biased region" description="Basic and acidic residues" evidence="1">
    <location>
        <begin position="24"/>
        <end position="39"/>
    </location>
</feature>
<feature type="compositionally biased region" description="Acidic residues" evidence="1">
    <location>
        <begin position="1"/>
        <end position="11"/>
    </location>
</feature>
<feature type="compositionally biased region" description="Gly residues" evidence="1">
    <location>
        <begin position="395"/>
        <end position="409"/>
    </location>
</feature>
<feature type="region of interest" description="Disordered" evidence="1">
    <location>
        <begin position="1"/>
        <end position="62"/>
    </location>
</feature>
<comment type="caution">
    <text evidence="2">The sequence shown here is derived from an EMBL/GenBank/DDBJ whole genome shotgun (WGS) entry which is preliminary data.</text>
</comment>
<evidence type="ECO:0000313" key="3">
    <source>
        <dbReference type="Proteomes" id="UP001362999"/>
    </source>
</evidence>
<reference evidence="2 3" key="1">
    <citation type="journal article" date="2024" name="J Genomics">
        <title>Draft genome sequencing and assembly of Favolaschia claudopus CIRM-BRFM 2984 isolated from oak limbs.</title>
        <authorList>
            <person name="Navarro D."/>
            <person name="Drula E."/>
            <person name="Chaduli D."/>
            <person name="Cazenave R."/>
            <person name="Ahrendt S."/>
            <person name="Wang J."/>
            <person name="Lipzen A."/>
            <person name="Daum C."/>
            <person name="Barry K."/>
            <person name="Grigoriev I.V."/>
            <person name="Favel A."/>
            <person name="Rosso M.N."/>
            <person name="Martin F."/>
        </authorList>
    </citation>
    <scope>NUCLEOTIDE SEQUENCE [LARGE SCALE GENOMIC DNA]</scope>
    <source>
        <strain evidence="2 3">CIRM-BRFM 2984</strain>
    </source>
</reference>
<evidence type="ECO:0000313" key="2">
    <source>
        <dbReference type="EMBL" id="KAK7040433.1"/>
    </source>
</evidence>
<dbReference type="AlphaFoldDB" id="A0AAW0CN08"/>
<name>A0AAW0CN08_9AGAR</name>
<feature type="region of interest" description="Disordered" evidence="1">
    <location>
        <begin position="362"/>
        <end position="409"/>
    </location>
</feature>
<dbReference type="EMBL" id="JAWWNJ010000015">
    <property type="protein sequence ID" value="KAK7040433.1"/>
    <property type="molecule type" value="Genomic_DNA"/>
</dbReference>